<keyword evidence="4 7" id="KW-0812">Transmembrane</keyword>
<keyword evidence="5 7" id="KW-1133">Transmembrane helix</keyword>
<dbReference type="Proteomes" id="UP001232493">
    <property type="component" value="Chromosome"/>
</dbReference>
<dbReference type="PROSITE" id="PS50850">
    <property type="entry name" value="MFS"/>
    <property type="match status" value="1"/>
</dbReference>
<feature type="transmembrane region" description="Helical" evidence="7">
    <location>
        <begin position="294"/>
        <end position="314"/>
    </location>
</feature>
<accession>A0ABY8PQF7</accession>
<evidence type="ECO:0000259" key="8">
    <source>
        <dbReference type="PROSITE" id="PS50850"/>
    </source>
</evidence>
<feature type="transmembrane region" description="Helical" evidence="7">
    <location>
        <begin position="131"/>
        <end position="153"/>
    </location>
</feature>
<feature type="transmembrane region" description="Helical" evidence="7">
    <location>
        <begin position="199"/>
        <end position="218"/>
    </location>
</feature>
<comment type="subcellular location">
    <subcellularLocation>
        <location evidence="1">Endomembrane system</location>
        <topology evidence="1">Multi-pass membrane protein</topology>
    </subcellularLocation>
</comment>
<feature type="transmembrane region" description="Helical" evidence="7">
    <location>
        <begin position="69"/>
        <end position="89"/>
    </location>
</feature>
<evidence type="ECO:0000256" key="2">
    <source>
        <dbReference type="ARBA" id="ARBA00008335"/>
    </source>
</evidence>
<dbReference type="PANTHER" id="PTHR23514:SF3">
    <property type="entry name" value="BYPASS OF STOP CODON PROTEIN 6"/>
    <property type="match status" value="1"/>
</dbReference>
<evidence type="ECO:0000256" key="7">
    <source>
        <dbReference type="SAM" id="Phobius"/>
    </source>
</evidence>
<feature type="transmembrane region" description="Helical" evidence="7">
    <location>
        <begin position="326"/>
        <end position="348"/>
    </location>
</feature>
<sequence>MKKAQLVFGFSSFFIFGFSLILNSTLIPVIEKSYSIDHSLVGLALSLGSIAFLISSLLYGYLLEKYKAFYVIVSGILVLLAGNLTMLFMNSYIMLILGMFFINFGGGALEVSVPFLIGVSGEGKKGKILNLLHASFAMGAVISPIVSSLVLRYTPYWKSSYLFAALINLIPLISIYIIKNDILNLHTNYLESGKGSLKEVLNSSLIILVLALSFYVGYEMNFTSWISTFLFEVRNFDVSNAAIFPSFLWLGLFLGRSFLSGMPEKMGYKKWLFIVVFLSIVFSTLTILLGKNMIISAIGTILTGLSYATTYPTLQAIIVEKYKRNKGIALSISSAATSIISGCFSYVIGLIGTLYGLFAGLIIIIVINVIELLFISLLKEN</sequence>
<feature type="transmembrane region" description="Helical" evidence="7">
    <location>
        <begin position="159"/>
        <end position="178"/>
    </location>
</feature>
<protein>
    <submittedName>
        <fullName evidence="9">MFS transporter</fullName>
    </submittedName>
</protein>
<evidence type="ECO:0000256" key="6">
    <source>
        <dbReference type="ARBA" id="ARBA00023136"/>
    </source>
</evidence>
<keyword evidence="6 7" id="KW-0472">Membrane</keyword>
<reference evidence="9 10" key="1">
    <citation type="submission" date="2021-02" db="EMBL/GenBank/DDBJ databases">
        <title>Characterization of Marinitoga sp. nov. str. BP5-C20A.</title>
        <authorList>
            <person name="Erauso G."/>
            <person name="Postec A."/>
        </authorList>
    </citation>
    <scope>NUCLEOTIDE SEQUENCE [LARGE SCALE GENOMIC DNA]</scope>
    <source>
        <strain evidence="9 10">BP5-C20A</strain>
    </source>
</reference>
<feature type="domain" description="Major facilitator superfamily (MFS) profile" evidence="8">
    <location>
        <begin position="5"/>
        <end position="381"/>
    </location>
</feature>
<feature type="transmembrane region" description="Helical" evidence="7">
    <location>
        <begin position="271"/>
        <end position="288"/>
    </location>
</feature>
<feature type="transmembrane region" description="Helical" evidence="7">
    <location>
        <begin position="238"/>
        <end position="259"/>
    </location>
</feature>
<dbReference type="RefSeq" id="WP_280998887.1">
    <property type="nucleotide sequence ID" value="NZ_CP069362.1"/>
</dbReference>
<feature type="transmembrane region" description="Helical" evidence="7">
    <location>
        <begin position="42"/>
        <end position="62"/>
    </location>
</feature>
<feature type="transmembrane region" description="Helical" evidence="7">
    <location>
        <begin position="95"/>
        <end position="119"/>
    </location>
</feature>
<dbReference type="InterPro" id="IPR020846">
    <property type="entry name" value="MFS_dom"/>
</dbReference>
<dbReference type="InterPro" id="IPR011701">
    <property type="entry name" value="MFS"/>
</dbReference>
<evidence type="ECO:0000256" key="5">
    <source>
        <dbReference type="ARBA" id="ARBA00022989"/>
    </source>
</evidence>
<evidence type="ECO:0000313" key="9">
    <source>
        <dbReference type="EMBL" id="WGS64881.1"/>
    </source>
</evidence>
<dbReference type="InterPro" id="IPR051788">
    <property type="entry name" value="MFS_Transporter"/>
</dbReference>
<evidence type="ECO:0000256" key="1">
    <source>
        <dbReference type="ARBA" id="ARBA00004127"/>
    </source>
</evidence>
<feature type="transmembrane region" description="Helical" evidence="7">
    <location>
        <begin position="7"/>
        <end position="30"/>
    </location>
</feature>
<dbReference type="Gene3D" id="1.20.1250.20">
    <property type="entry name" value="MFS general substrate transporter like domains"/>
    <property type="match status" value="2"/>
</dbReference>
<organism evidence="9 10">
    <name type="scientific">Marinitoga aeolica</name>
    <dbReference type="NCBI Taxonomy" id="2809031"/>
    <lineage>
        <taxon>Bacteria</taxon>
        <taxon>Thermotogati</taxon>
        <taxon>Thermotogota</taxon>
        <taxon>Thermotogae</taxon>
        <taxon>Petrotogales</taxon>
        <taxon>Petrotogaceae</taxon>
        <taxon>Marinitoga</taxon>
    </lineage>
</organism>
<proteinExistence type="inferred from homology"/>
<name>A0ABY8PQF7_9BACT</name>
<dbReference type="SUPFAM" id="SSF103473">
    <property type="entry name" value="MFS general substrate transporter"/>
    <property type="match status" value="1"/>
</dbReference>
<evidence type="ECO:0000256" key="4">
    <source>
        <dbReference type="ARBA" id="ARBA00022692"/>
    </source>
</evidence>
<keyword evidence="10" id="KW-1185">Reference proteome</keyword>
<feature type="transmembrane region" description="Helical" evidence="7">
    <location>
        <begin position="354"/>
        <end position="378"/>
    </location>
</feature>
<gene>
    <name evidence="9" type="ORF">JRV97_11075</name>
</gene>
<evidence type="ECO:0000313" key="10">
    <source>
        <dbReference type="Proteomes" id="UP001232493"/>
    </source>
</evidence>
<dbReference type="PANTHER" id="PTHR23514">
    <property type="entry name" value="BYPASS OF STOP CODON PROTEIN 6"/>
    <property type="match status" value="1"/>
</dbReference>
<dbReference type="Pfam" id="PF07690">
    <property type="entry name" value="MFS_1"/>
    <property type="match status" value="1"/>
</dbReference>
<keyword evidence="3" id="KW-0813">Transport</keyword>
<dbReference type="InterPro" id="IPR036259">
    <property type="entry name" value="MFS_trans_sf"/>
</dbReference>
<comment type="similarity">
    <text evidence="2">Belongs to the major facilitator superfamily.</text>
</comment>
<dbReference type="EMBL" id="CP069362">
    <property type="protein sequence ID" value="WGS64881.1"/>
    <property type="molecule type" value="Genomic_DNA"/>
</dbReference>
<evidence type="ECO:0000256" key="3">
    <source>
        <dbReference type="ARBA" id="ARBA00022448"/>
    </source>
</evidence>